<name>A0A512DTF2_9PROT</name>
<organism evidence="2 3">
    <name type="scientific">Skermanella aerolata</name>
    <dbReference type="NCBI Taxonomy" id="393310"/>
    <lineage>
        <taxon>Bacteria</taxon>
        <taxon>Pseudomonadati</taxon>
        <taxon>Pseudomonadota</taxon>
        <taxon>Alphaproteobacteria</taxon>
        <taxon>Rhodospirillales</taxon>
        <taxon>Azospirillaceae</taxon>
        <taxon>Skermanella</taxon>
    </lineage>
</organism>
<dbReference type="InterPro" id="IPR050228">
    <property type="entry name" value="Carboxylesterase_BioH"/>
</dbReference>
<dbReference type="PANTHER" id="PTHR43194">
    <property type="entry name" value="HYDROLASE ALPHA/BETA FOLD FAMILY"/>
    <property type="match status" value="1"/>
</dbReference>
<comment type="caution">
    <text evidence="2">The sequence shown here is derived from an EMBL/GenBank/DDBJ whole genome shotgun (WGS) entry which is preliminary data.</text>
</comment>
<dbReference type="InterPro" id="IPR000073">
    <property type="entry name" value="AB_hydrolase_1"/>
</dbReference>
<protein>
    <submittedName>
        <fullName evidence="2">Alpha/beta hydrolase</fullName>
    </submittedName>
</protein>
<evidence type="ECO:0000259" key="1">
    <source>
        <dbReference type="Pfam" id="PF12697"/>
    </source>
</evidence>
<dbReference type="GO" id="GO:0016787">
    <property type="term" value="F:hydrolase activity"/>
    <property type="evidence" value="ECO:0007669"/>
    <property type="project" value="UniProtKB-KW"/>
</dbReference>
<feature type="domain" description="AB hydrolase-1" evidence="1">
    <location>
        <begin position="20"/>
        <end position="247"/>
    </location>
</feature>
<proteinExistence type="predicted"/>
<sequence length="275" mass="30174">MHNLEIISHSPSGPARPTPLLFVHGAFCGAWIWAEKFLPWFAARGYEAHAVSLRGHGRSEGRDSLHNFGIADYVDDVLKAAEGCSAPPVLIGHSMGGIVVQRALAQSHDLPGGVLMASAPPHGLMASTLGLAWRDPFVFHKMSQMMMFGMESMGFEALYRAMFSDSMPRDEAARLEGRVQEESRRVLMDIGGWIPFPSLPKRKLPVLVLGAEKDLLFPPDQVHATAWAFRTDATFFPDMGHSMMLQPGWESVARHIGGWVDDNFAAQPKTAQAAD</sequence>
<dbReference type="AlphaFoldDB" id="A0A512DTF2"/>
<reference evidence="2 3" key="1">
    <citation type="submission" date="2019-07" db="EMBL/GenBank/DDBJ databases">
        <title>Whole genome shotgun sequence of Skermanella aerolata NBRC 106429.</title>
        <authorList>
            <person name="Hosoyama A."/>
            <person name="Uohara A."/>
            <person name="Ohji S."/>
            <person name="Ichikawa N."/>
        </authorList>
    </citation>
    <scope>NUCLEOTIDE SEQUENCE [LARGE SCALE GENOMIC DNA]</scope>
    <source>
        <strain evidence="2 3">NBRC 106429</strain>
    </source>
</reference>
<gene>
    <name evidence="2" type="ORF">SAE02_38840</name>
</gene>
<dbReference type="EMBL" id="BJYZ01000018">
    <property type="protein sequence ID" value="GEO39736.1"/>
    <property type="molecule type" value="Genomic_DNA"/>
</dbReference>
<evidence type="ECO:0000313" key="2">
    <source>
        <dbReference type="EMBL" id="GEO39736.1"/>
    </source>
</evidence>
<dbReference type="RefSeq" id="WP_044430259.1">
    <property type="nucleotide sequence ID" value="NZ_BJYZ01000018.1"/>
</dbReference>
<dbReference type="PANTHER" id="PTHR43194:SF2">
    <property type="entry name" value="PEROXISOMAL MEMBRANE PROTEIN LPX1"/>
    <property type="match status" value="1"/>
</dbReference>
<dbReference type="Gene3D" id="3.40.50.1820">
    <property type="entry name" value="alpha/beta hydrolase"/>
    <property type="match status" value="1"/>
</dbReference>
<dbReference type="SUPFAM" id="SSF53474">
    <property type="entry name" value="alpha/beta-Hydrolases"/>
    <property type="match status" value="1"/>
</dbReference>
<dbReference type="InterPro" id="IPR029058">
    <property type="entry name" value="AB_hydrolase_fold"/>
</dbReference>
<keyword evidence="3" id="KW-1185">Reference proteome</keyword>
<dbReference type="Proteomes" id="UP000321523">
    <property type="component" value="Unassembled WGS sequence"/>
</dbReference>
<dbReference type="OrthoDB" id="9814966at2"/>
<evidence type="ECO:0000313" key="3">
    <source>
        <dbReference type="Proteomes" id="UP000321523"/>
    </source>
</evidence>
<accession>A0A512DTF2</accession>
<keyword evidence="2" id="KW-0378">Hydrolase</keyword>
<dbReference type="Pfam" id="PF12697">
    <property type="entry name" value="Abhydrolase_6"/>
    <property type="match status" value="1"/>
</dbReference>